<reference evidence="2 3" key="1">
    <citation type="submission" date="2018-10" db="EMBL/GenBank/DDBJ databases">
        <title>Genomic Encyclopedia of Type Strains, Phase IV (KMG-IV): sequencing the most valuable type-strain genomes for metagenomic binning, comparative biology and taxonomic classification.</title>
        <authorList>
            <person name="Goeker M."/>
        </authorList>
    </citation>
    <scope>NUCLEOTIDE SEQUENCE [LARGE SCALE GENOMIC DNA]</scope>
    <source>
        <strain evidence="2 3">DSM 23229</strain>
    </source>
</reference>
<dbReference type="RefSeq" id="WP_245977736.1">
    <property type="nucleotide sequence ID" value="NZ_RBIN01000003.1"/>
</dbReference>
<dbReference type="AlphaFoldDB" id="A0A420WZ64"/>
<accession>A0A420WZ64</accession>
<proteinExistence type="inferred from homology"/>
<dbReference type="Gene3D" id="3.40.50.2020">
    <property type="match status" value="1"/>
</dbReference>
<organism evidence="2 3">
    <name type="scientific">Kushneria sinocarnis</name>
    <dbReference type="NCBI Taxonomy" id="595502"/>
    <lineage>
        <taxon>Bacteria</taxon>
        <taxon>Pseudomonadati</taxon>
        <taxon>Pseudomonadota</taxon>
        <taxon>Gammaproteobacteria</taxon>
        <taxon>Oceanospirillales</taxon>
        <taxon>Halomonadaceae</taxon>
        <taxon>Kushneria</taxon>
    </lineage>
</organism>
<gene>
    <name evidence="2" type="ORF">C7446_1374</name>
</gene>
<evidence type="ECO:0000256" key="1">
    <source>
        <dbReference type="ARBA" id="ARBA00008007"/>
    </source>
</evidence>
<dbReference type="CDD" id="cd06223">
    <property type="entry name" value="PRTases_typeI"/>
    <property type="match status" value="1"/>
</dbReference>
<evidence type="ECO:0000313" key="2">
    <source>
        <dbReference type="EMBL" id="RKR06431.1"/>
    </source>
</evidence>
<dbReference type="PANTHER" id="PTHR47505">
    <property type="entry name" value="DNA UTILIZATION PROTEIN YHGH"/>
    <property type="match status" value="1"/>
</dbReference>
<dbReference type="InterPro" id="IPR051910">
    <property type="entry name" value="ComF/GntX_DNA_util-trans"/>
</dbReference>
<dbReference type="InterPro" id="IPR000836">
    <property type="entry name" value="PRTase_dom"/>
</dbReference>
<dbReference type="PANTHER" id="PTHR47505:SF1">
    <property type="entry name" value="DNA UTILIZATION PROTEIN YHGH"/>
    <property type="match status" value="1"/>
</dbReference>
<protein>
    <submittedName>
        <fullName evidence="2">ComF family protein</fullName>
    </submittedName>
</protein>
<dbReference type="Proteomes" id="UP000281975">
    <property type="component" value="Unassembled WGS sequence"/>
</dbReference>
<name>A0A420WZ64_9GAMM</name>
<dbReference type="InterPro" id="IPR029057">
    <property type="entry name" value="PRTase-like"/>
</dbReference>
<dbReference type="EMBL" id="RBIN01000003">
    <property type="protein sequence ID" value="RKR06431.1"/>
    <property type="molecule type" value="Genomic_DNA"/>
</dbReference>
<keyword evidence="3" id="KW-1185">Reference proteome</keyword>
<comment type="caution">
    <text evidence="2">The sequence shown here is derived from an EMBL/GenBank/DDBJ whole genome shotgun (WGS) entry which is preliminary data.</text>
</comment>
<comment type="similarity">
    <text evidence="1">Belongs to the ComF/GntX family.</text>
</comment>
<sequence>MEINEARCCGQCLRSPPPFETTHVPWRYEGDIAAALQRFKFQADRRAGHLLAALMDEGLNTLKFEAPAEILMPVPLHADRARERGFDQTAWLARQLAARRGWQLLGAQRVRATPSQRDLDRRARRRNVAGAFRVPRALPETVILLDDVMTTGATLASLAGACRDAGVRHVSVLAVARTPSRMHRIC</sequence>
<dbReference type="SUPFAM" id="SSF53271">
    <property type="entry name" value="PRTase-like"/>
    <property type="match status" value="1"/>
</dbReference>
<evidence type="ECO:0000313" key="3">
    <source>
        <dbReference type="Proteomes" id="UP000281975"/>
    </source>
</evidence>